<keyword evidence="2" id="KW-1185">Reference proteome</keyword>
<organism evidence="1 2">
    <name type="scientific">Penicillium subrubescens</name>
    <dbReference type="NCBI Taxonomy" id="1316194"/>
    <lineage>
        <taxon>Eukaryota</taxon>
        <taxon>Fungi</taxon>
        <taxon>Dikarya</taxon>
        <taxon>Ascomycota</taxon>
        <taxon>Pezizomycotina</taxon>
        <taxon>Eurotiomycetes</taxon>
        <taxon>Eurotiomycetidae</taxon>
        <taxon>Eurotiales</taxon>
        <taxon>Aspergillaceae</taxon>
        <taxon>Penicillium</taxon>
    </lineage>
</organism>
<proteinExistence type="predicted"/>
<gene>
    <name evidence="1" type="ORF">PENSUB_8076</name>
</gene>
<evidence type="ECO:0000313" key="2">
    <source>
        <dbReference type="Proteomes" id="UP000186955"/>
    </source>
</evidence>
<name>A0A1Q5TI10_9EURO</name>
<reference evidence="1 2" key="1">
    <citation type="submission" date="2016-10" db="EMBL/GenBank/DDBJ databases">
        <title>Genome sequence of the ascomycete fungus Penicillium subrubescens.</title>
        <authorList>
            <person name="De Vries R.P."/>
            <person name="Peng M."/>
            <person name="Dilokpimol A."/>
            <person name="Hilden K."/>
            <person name="Makela M.R."/>
            <person name="Grigoriev I."/>
            <person name="Riley R."/>
            <person name="Granchi Z."/>
        </authorList>
    </citation>
    <scope>NUCLEOTIDE SEQUENCE [LARGE SCALE GENOMIC DNA]</scope>
    <source>
        <strain evidence="1 2">CBS 132785</strain>
    </source>
</reference>
<evidence type="ECO:0000313" key="1">
    <source>
        <dbReference type="EMBL" id="OKO99859.1"/>
    </source>
</evidence>
<protein>
    <submittedName>
        <fullName evidence="1">Uncharacterized protein</fullName>
    </submittedName>
</protein>
<sequence length="193" mass="22274">MADEETISINGVKVIKLRGSSNYHLWLASLQRALEVPDPELWRLMTGQDPMSGDDPAFLPLTTKDFSRRIDLEAVTEQNLADCAADLKLVRDTINSFEYEACDKWVERDIPARELLRSTTSDYLEYDLDPDDDFDCDQCAGYFRLLQARYGPTGYLTIPGRWKKWTSLRYTGANYEQRKQFVARFKAAKVRVN</sequence>
<accession>A0A1Q5TI10</accession>
<dbReference type="AlphaFoldDB" id="A0A1Q5TI10"/>
<comment type="caution">
    <text evidence="1">The sequence shown here is derived from an EMBL/GenBank/DDBJ whole genome shotgun (WGS) entry which is preliminary data.</text>
</comment>
<dbReference type="Proteomes" id="UP000186955">
    <property type="component" value="Unassembled WGS sequence"/>
</dbReference>
<dbReference type="EMBL" id="MNBE01000653">
    <property type="protein sequence ID" value="OKO99859.1"/>
    <property type="molecule type" value="Genomic_DNA"/>
</dbReference>